<dbReference type="GO" id="GO:0005686">
    <property type="term" value="C:U2 snRNP"/>
    <property type="evidence" value="ECO:0007669"/>
    <property type="project" value="TreeGrafter"/>
</dbReference>
<dbReference type="PANTHER" id="PTHR10701">
    <property type="entry name" value="SMALL NUCLEAR RIBONUCLEOPROTEIN-ASSOCIATED PROTEIN B AND N"/>
    <property type="match status" value="1"/>
</dbReference>
<sequence length="362" mass="39340">MLIFRDFFFGWRLFFLFLLFGYTLCFMEIWGLSKQIKSLSVVAFLFHYQNSKAERKPYRLVPVPAATQIPNQNHKPTQPQLLLLTSRKERKKSKRERAAKMTSSKGSKMLQYINYRMRVTIQDGRQLVGKFMAFDRHMNLVLGDCEEFRRLPPSKSKPSSDREDRRTLGLVLLRGEEVVSMTVEGPPPPDDSRAKAAGAAAAAAGPGIGRAAGRGVPAAPMVQAQPGLAGPVRGVGGPAPGMMQPQLSRPPLPQMSAPPVAYPQVARPPPPAGVPGYRGPPPPVPMQYPPRSGAPPAPYSVPPPPFGQRPMVPPPQFAPPRPGMPAPPRPGMPPPGGAVPVYAPPRPGMPPPPQQPGQNQQQ</sequence>
<evidence type="ECO:0000256" key="6">
    <source>
        <dbReference type="ARBA" id="ARBA00022884"/>
    </source>
</evidence>
<dbReference type="InterPro" id="IPR047575">
    <property type="entry name" value="Sm"/>
</dbReference>
<keyword evidence="5" id="KW-0507">mRNA processing</keyword>
<protein>
    <recommendedName>
        <fullName evidence="10">Sm protein B</fullName>
    </recommendedName>
</protein>
<keyword evidence="6" id="KW-0694">RNA-binding</keyword>
<proteinExistence type="inferred from homology"/>
<dbReference type="GO" id="GO:0000398">
    <property type="term" value="P:mRNA splicing, via spliceosome"/>
    <property type="evidence" value="ECO:0007669"/>
    <property type="project" value="TreeGrafter"/>
</dbReference>
<dbReference type="CDD" id="cd01717">
    <property type="entry name" value="Sm_B"/>
    <property type="match status" value="1"/>
</dbReference>
<dbReference type="GO" id="GO:0003723">
    <property type="term" value="F:RNA binding"/>
    <property type="evidence" value="ECO:0007669"/>
    <property type="project" value="UniProtKB-KW"/>
</dbReference>
<evidence type="ECO:0000256" key="7">
    <source>
        <dbReference type="ARBA" id="ARBA00023187"/>
    </source>
</evidence>
<evidence type="ECO:0000256" key="8">
    <source>
        <dbReference type="ARBA" id="ARBA00023242"/>
    </source>
</evidence>
<evidence type="ECO:0000256" key="1">
    <source>
        <dbReference type="ARBA" id="ARBA00004123"/>
    </source>
</evidence>
<dbReference type="FunFam" id="2.30.30.100:FF:000004">
    <property type="entry name" value="Small nuclear ribonucleoprotein-associated proteins"/>
    <property type="match status" value="1"/>
</dbReference>
<evidence type="ECO:0000256" key="3">
    <source>
        <dbReference type="ARBA" id="ARBA00009123"/>
    </source>
</evidence>
<feature type="transmembrane region" description="Helical" evidence="12">
    <location>
        <begin position="12"/>
        <end position="32"/>
    </location>
</feature>
<evidence type="ECO:0000256" key="10">
    <source>
        <dbReference type="ARBA" id="ARBA00041355"/>
    </source>
</evidence>
<name>A0AAV8F5B4_9POAL</name>
<comment type="caution">
    <text evidence="14">The sequence shown here is derived from an EMBL/GenBank/DDBJ whole genome shotgun (WGS) entry which is preliminary data.</text>
</comment>
<dbReference type="AlphaFoldDB" id="A0AAV8F5B4"/>
<comment type="subcellular location">
    <subcellularLocation>
        <location evidence="2">Cytoplasm</location>
    </subcellularLocation>
    <subcellularLocation>
        <location evidence="1">Nucleus</location>
    </subcellularLocation>
</comment>
<accession>A0AAV8F5B4</accession>
<dbReference type="GO" id="GO:0071004">
    <property type="term" value="C:U2-type prespliceosome"/>
    <property type="evidence" value="ECO:0007669"/>
    <property type="project" value="TreeGrafter"/>
</dbReference>
<gene>
    <name evidence="14" type="ORF">LUZ62_038080</name>
</gene>
<organism evidence="14 15">
    <name type="scientific">Rhynchospora pubera</name>
    <dbReference type="NCBI Taxonomy" id="906938"/>
    <lineage>
        <taxon>Eukaryota</taxon>
        <taxon>Viridiplantae</taxon>
        <taxon>Streptophyta</taxon>
        <taxon>Embryophyta</taxon>
        <taxon>Tracheophyta</taxon>
        <taxon>Spermatophyta</taxon>
        <taxon>Magnoliopsida</taxon>
        <taxon>Liliopsida</taxon>
        <taxon>Poales</taxon>
        <taxon>Cyperaceae</taxon>
        <taxon>Cyperoideae</taxon>
        <taxon>Rhynchosporeae</taxon>
        <taxon>Rhynchospora</taxon>
    </lineage>
</organism>
<feature type="domain" description="Sm" evidence="13">
    <location>
        <begin position="104"/>
        <end position="187"/>
    </location>
</feature>
<evidence type="ECO:0000256" key="12">
    <source>
        <dbReference type="SAM" id="Phobius"/>
    </source>
</evidence>
<dbReference type="GO" id="GO:0046540">
    <property type="term" value="C:U4/U6 x U5 tri-snRNP complex"/>
    <property type="evidence" value="ECO:0007669"/>
    <property type="project" value="TreeGrafter"/>
</dbReference>
<keyword evidence="4" id="KW-0963">Cytoplasm</keyword>
<dbReference type="Proteomes" id="UP001140206">
    <property type="component" value="Chromosome 2"/>
</dbReference>
<dbReference type="Gene3D" id="2.30.30.100">
    <property type="match status" value="1"/>
</dbReference>
<evidence type="ECO:0000256" key="2">
    <source>
        <dbReference type="ARBA" id="ARBA00004496"/>
    </source>
</evidence>
<dbReference type="PROSITE" id="PS52002">
    <property type="entry name" value="SM"/>
    <property type="match status" value="1"/>
</dbReference>
<evidence type="ECO:0000256" key="5">
    <source>
        <dbReference type="ARBA" id="ARBA00022664"/>
    </source>
</evidence>
<dbReference type="InterPro" id="IPR050914">
    <property type="entry name" value="snRNP_SmB/NAA38-like"/>
</dbReference>
<evidence type="ECO:0000259" key="13">
    <source>
        <dbReference type="PROSITE" id="PS52002"/>
    </source>
</evidence>
<feature type="region of interest" description="Disordered" evidence="11">
    <location>
        <begin position="229"/>
        <end position="362"/>
    </location>
</feature>
<dbReference type="GO" id="GO:0005687">
    <property type="term" value="C:U4 snRNP"/>
    <property type="evidence" value="ECO:0007669"/>
    <property type="project" value="TreeGrafter"/>
</dbReference>
<dbReference type="GO" id="GO:0005685">
    <property type="term" value="C:U1 snRNP"/>
    <property type="evidence" value="ECO:0007669"/>
    <property type="project" value="TreeGrafter"/>
</dbReference>
<dbReference type="Pfam" id="PF01423">
    <property type="entry name" value="LSM"/>
    <property type="match status" value="1"/>
</dbReference>
<keyword evidence="8" id="KW-0539">Nucleus</keyword>
<dbReference type="PANTHER" id="PTHR10701:SF0">
    <property type="entry name" value="SMALL NUCLEAR RIBONUCLEOPROTEIN-ASSOCIATED PROTEIN B"/>
    <property type="match status" value="1"/>
</dbReference>
<dbReference type="GO" id="GO:0005737">
    <property type="term" value="C:cytoplasm"/>
    <property type="evidence" value="ECO:0007669"/>
    <property type="project" value="UniProtKB-SubCell"/>
</dbReference>
<dbReference type="InterPro" id="IPR001163">
    <property type="entry name" value="Sm_dom_euk/arc"/>
</dbReference>
<comment type="similarity">
    <text evidence="3">Belongs to the snRNP SmB/SmN family.</text>
</comment>
<feature type="compositionally biased region" description="Pro residues" evidence="11">
    <location>
        <begin position="266"/>
        <end position="355"/>
    </location>
</feature>
<keyword evidence="7" id="KW-0508">mRNA splicing</keyword>
<dbReference type="SUPFAM" id="SSF50182">
    <property type="entry name" value="Sm-like ribonucleoproteins"/>
    <property type="match status" value="1"/>
</dbReference>
<keyword evidence="12" id="KW-0812">Transmembrane</keyword>
<evidence type="ECO:0000256" key="11">
    <source>
        <dbReference type="SAM" id="MobiDB-lite"/>
    </source>
</evidence>
<dbReference type="EMBL" id="JAMFTS010000002">
    <property type="protein sequence ID" value="KAJ4786834.1"/>
    <property type="molecule type" value="Genomic_DNA"/>
</dbReference>
<dbReference type="GO" id="GO:0005682">
    <property type="term" value="C:U5 snRNP"/>
    <property type="evidence" value="ECO:0007669"/>
    <property type="project" value="TreeGrafter"/>
</dbReference>
<evidence type="ECO:0000313" key="15">
    <source>
        <dbReference type="Proteomes" id="UP001140206"/>
    </source>
</evidence>
<keyword evidence="12" id="KW-0472">Membrane</keyword>
<reference evidence="14" key="1">
    <citation type="submission" date="2022-08" db="EMBL/GenBank/DDBJ databases">
        <authorList>
            <person name="Marques A."/>
        </authorList>
    </citation>
    <scope>NUCLEOTIDE SEQUENCE</scope>
    <source>
        <strain evidence="14">RhyPub2mFocal</strain>
        <tissue evidence="14">Leaves</tissue>
    </source>
</reference>
<keyword evidence="15" id="KW-1185">Reference proteome</keyword>
<evidence type="ECO:0000313" key="14">
    <source>
        <dbReference type="EMBL" id="KAJ4786834.1"/>
    </source>
</evidence>
<keyword evidence="9 14" id="KW-0687">Ribonucleoprotein</keyword>
<dbReference type="GO" id="GO:0070990">
    <property type="term" value="F:snRNP binding"/>
    <property type="evidence" value="ECO:0007669"/>
    <property type="project" value="TreeGrafter"/>
</dbReference>
<evidence type="ECO:0000256" key="4">
    <source>
        <dbReference type="ARBA" id="ARBA00022490"/>
    </source>
</evidence>
<evidence type="ECO:0000256" key="9">
    <source>
        <dbReference type="ARBA" id="ARBA00023274"/>
    </source>
</evidence>
<dbReference type="GO" id="GO:0071013">
    <property type="term" value="C:catalytic step 2 spliceosome"/>
    <property type="evidence" value="ECO:0007669"/>
    <property type="project" value="TreeGrafter"/>
</dbReference>
<keyword evidence="12" id="KW-1133">Transmembrane helix</keyword>
<dbReference type="InterPro" id="IPR010920">
    <property type="entry name" value="LSM_dom_sf"/>
</dbReference>
<dbReference type="SMART" id="SM00651">
    <property type="entry name" value="Sm"/>
    <property type="match status" value="1"/>
</dbReference>